<feature type="transmembrane region" description="Helical" evidence="1">
    <location>
        <begin position="42"/>
        <end position="66"/>
    </location>
</feature>
<dbReference type="SMART" id="SM00850">
    <property type="entry name" value="LytTR"/>
    <property type="match status" value="1"/>
</dbReference>
<proteinExistence type="predicted"/>
<dbReference type="Proteomes" id="UP000053690">
    <property type="component" value="Unassembled WGS sequence"/>
</dbReference>
<evidence type="ECO:0000259" key="3">
    <source>
        <dbReference type="PROSITE" id="PS50930"/>
    </source>
</evidence>
<dbReference type="PANTHER" id="PTHR35152">
    <property type="entry name" value="DOMAIN SIGNALLING PROTEIN, PUTATIVE (AFU_ORTHOLOGUE AFUA_5G11310)-RELATED"/>
    <property type="match status" value="1"/>
</dbReference>
<keyword evidence="5" id="KW-1185">Reference proteome</keyword>
<reference evidence="5" key="1">
    <citation type="submission" date="2015-12" db="EMBL/GenBank/DDBJ databases">
        <authorList>
            <person name="Zhang G."/>
            <person name="Stingl U."/>
        </authorList>
    </citation>
    <scope>NUCLEOTIDE SEQUENCE [LARGE SCALE GENOMIC DNA]</scope>
    <source>
        <strain evidence="5">ZGT108</strain>
    </source>
</reference>
<keyword evidence="1" id="KW-0812">Transmembrane</keyword>
<dbReference type="OrthoDB" id="9781059at2"/>
<dbReference type="AlphaFoldDB" id="A0A0X3TQC1"/>
<feature type="transmembrane region" description="Helical" evidence="1">
    <location>
        <begin position="167"/>
        <end position="189"/>
    </location>
</feature>
<protein>
    <submittedName>
        <fullName evidence="4">Carbon monoxide dehydrogenase</fullName>
    </submittedName>
</protein>
<dbReference type="Pfam" id="PF04397">
    <property type="entry name" value="LytTR"/>
    <property type="match status" value="1"/>
</dbReference>
<organism evidence="4 5">
    <name type="scientific">Ruegeria profundi</name>
    <dbReference type="NCBI Taxonomy" id="1685378"/>
    <lineage>
        <taxon>Bacteria</taxon>
        <taxon>Pseudomonadati</taxon>
        <taxon>Pseudomonadota</taxon>
        <taxon>Alphaproteobacteria</taxon>
        <taxon>Rhodobacterales</taxon>
        <taxon>Roseobacteraceae</taxon>
        <taxon>Ruegeria</taxon>
    </lineage>
</organism>
<feature type="transmembrane region" description="Helical" evidence="1">
    <location>
        <begin position="209"/>
        <end position="234"/>
    </location>
</feature>
<dbReference type="InterPro" id="IPR012073">
    <property type="entry name" value="LytTR_MHYT"/>
</dbReference>
<gene>
    <name evidence="4" type="ORF">AVO44_19440</name>
</gene>
<feature type="domain" description="HTH LytTR-type" evidence="3">
    <location>
        <begin position="254"/>
        <end position="360"/>
    </location>
</feature>
<evidence type="ECO:0000313" key="5">
    <source>
        <dbReference type="Proteomes" id="UP000053690"/>
    </source>
</evidence>
<feature type="transmembrane region" description="Helical" evidence="1">
    <location>
        <begin position="104"/>
        <end position="124"/>
    </location>
</feature>
<feature type="transmembrane region" description="Helical" evidence="1">
    <location>
        <begin position="136"/>
        <end position="160"/>
    </location>
</feature>
<keyword evidence="1" id="KW-0472">Membrane</keyword>
<dbReference type="PROSITE" id="PS50930">
    <property type="entry name" value="HTH_LYTTR"/>
    <property type="match status" value="1"/>
</dbReference>
<dbReference type="EMBL" id="LQBP01000015">
    <property type="protein sequence ID" value="KUJ76626.1"/>
    <property type="molecule type" value="Genomic_DNA"/>
</dbReference>
<comment type="caution">
    <text evidence="4">The sequence shown here is derived from an EMBL/GenBank/DDBJ whole genome shotgun (WGS) entry which is preliminary data.</text>
</comment>
<accession>A0A0X3TQC1</accession>
<feature type="transmembrane region" description="Helical" evidence="1">
    <location>
        <begin position="72"/>
        <end position="97"/>
    </location>
</feature>
<dbReference type="PROSITE" id="PS50924">
    <property type="entry name" value="MHYT"/>
    <property type="match status" value="1"/>
</dbReference>
<dbReference type="GO" id="GO:0003677">
    <property type="term" value="F:DNA binding"/>
    <property type="evidence" value="ECO:0007669"/>
    <property type="project" value="InterPro"/>
</dbReference>
<evidence type="ECO:0000313" key="4">
    <source>
        <dbReference type="EMBL" id="KUJ76626.1"/>
    </source>
</evidence>
<dbReference type="InterPro" id="IPR007492">
    <property type="entry name" value="LytTR_DNA-bd_dom"/>
</dbReference>
<feature type="domain" description="MHYT" evidence="2">
    <location>
        <begin position="6"/>
        <end position="193"/>
    </location>
</feature>
<dbReference type="InterPro" id="IPR005330">
    <property type="entry name" value="MHYT_dom"/>
</dbReference>
<evidence type="ECO:0000259" key="2">
    <source>
        <dbReference type="PROSITE" id="PS50924"/>
    </source>
</evidence>
<sequence length="360" mass="39041">MLDYSHNAWLVAASLAVALMAGFTGLYLTHGASKLEPQRRKFIVALAAIILGGGIWSMHFVAMLGLQLPILFYYDALITLISALVAILMVGLALLLLHFRPRTMWTIIAAGVIVGLGIVVMHYVGMAGMELCRPVYTVWDVALATLASVVLSTLAIWAAYDKRTQRNILLGTVCFGLAVFTMHFVATGLTDFIASEDAGRAGPALNNQVLAMGVTVAVFMICGAFLLTGISFFAPDPDPVDIPMPKPAAFRAGVPYEREGQTFFAEPDKIAAIRAEGHYTVLYIGAEKLFCPWSITVAESRLKQDGFLRAHRSYLVNPTHVSSFERHKDNGTCYFGGVDALTKVPVSRTRLTAIRDALGV</sequence>
<dbReference type="Pfam" id="PF03707">
    <property type="entry name" value="MHYT"/>
    <property type="match status" value="2"/>
</dbReference>
<dbReference type="RefSeq" id="WP_068340824.1">
    <property type="nucleotide sequence ID" value="NZ_LQBP01000015.1"/>
</dbReference>
<feature type="transmembrane region" description="Helical" evidence="1">
    <location>
        <begin position="6"/>
        <end position="30"/>
    </location>
</feature>
<name>A0A0X3TQC1_9RHOB</name>
<dbReference type="Gene3D" id="2.40.50.1020">
    <property type="entry name" value="LytTr DNA-binding domain"/>
    <property type="match status" value="1"/>
</dbReference>
<dbReference type="GO" id="GO:0016020">
    <property type="term" value="C:membrane"/>
    <property type="evidence" value="ECO:0007669"/>
    <property type="project" value="UniProtKB-UniRule"/>
</dbReference>
<dbReference type="STRING" id="1685378.AVO44_19440"/>
<dbReference type="PANTHER" id="PTHR35152:SF1">
    <property type="entry name" value="DOMAIN SIGNALLING PROTEIN, PUTATIVE (AFU_ORTHOLOGUE AFUA_5G11310)-RELATED"/>
    <property type="match status" value="1"/>
</dbReference>
<dbReference type="PIRSF" id="PIRSF036615">
    <property type="entry name" value="MHYT_LytTR"/>
    <property type="match status" value="1"/>
</dbReference>
<keyword evidence="1" id="KW-1133">Transmembrane helix</keyword>
<evidence type="ECO:0000256" key="1">
    <source>
        <dbReference type="PROSITE-ProRule" id="PRU00244"/>
    </source>
</evidence>